<evidence type="ECO:0000256" key="1">
    <source>
        <dbReference type="SAM" id="MobiDB-lite"/>
    </source>
</evidence>
<proteinExistence type="predicted"/>
<feature type="region of interest" description="Disordered" evidence="1">
    <location>
        <begin position="144"/>
        <end position="195"/>
    </location>
</feature>
<feature type="region of interest" description="Disordered" evidence="1">
    <location>
        <begin position="279"/>
        <end position="299"/>
    </location>
</feature>
<feature type="compositionally biased region" description="Gly residues" evidence="1">
    <location>
        <begin position="368"/>
        <end position="384"/>
    </location>
</feature>
<feature type="compositionally biased region" description="Polar residues" evidence="1">
    <location>
        <begin position="515"/>
        <end position="526"/>
    </location>
</feature>
<feature type="compositionally biased region" description="Gly residues" evidence="1">
    <location>
        <begin position="152"/>
        <end position="163"/>
    </location>
</feature>
<feature type="compositionally biased region" description="Basic and acidic residues" evidence="1">
    <location>
        <begin position="635"/>
        <end position="656"/>
    </location>
</feature>
<dbReference type="AlphaFoldDB" id="A0AAD3DP03"/>
<feature type="region of interest" description="Disordered" evidence="1">
    <location>
        <begin position="583"/>
        <end position="613"/>
    </location>
</feature>
<feature type="region of interest" description="Disordered" evidence="1">
    <location>
        <begin position="628"/>
        <end position="687"/>
    </location>
</feature>
<dbReference type="EMBL" id="BMAR01000007">
    <property type="protein sequence ID" value="GFR44267.1"/>
    <property type="molecule type" value="Genomic_DNA"/>
</dbReference>
<feature type="compositionally biased region" description="Low complexity" evidence="1">
    <location>
        <begin position="164"/>
        <end position="180"/>
    </location>
</feature>
<feature type="region of interest" description="Disordered" evidence="1">
    <location>
        <begin position="492"/>
        <end position="540"/>
    </location>
</feature>
<reference evidence="2 3" key="1">
    <citation type="journal article" date="2021" name="Sci. Rep.">
        <title>Genome sequencing of the multicellular alga Astrephomene provides insights into convergent evolution of germ-soma differentiation.</title>
        <authorList>
            <person name="Yamashita S."/>
            <person name="Yamamoto K."/>
            <person name="Matsuzaki R."/>
            <person name="Suzuki S."/>
            <person name="Yamaguchi H."/>
            <person name="Hirooka S."/>
            <person name="Minakuchi Y."/>
            <person name="Miyagishima S."/>
            <person name="Kawachi M."/>
            <person name="Toyoda A."/>
            <person name="Nozaki H."/>
        </authorList>
    </citation>
    <scope>NUCLEOTIDE SEQUENCE [LARGE SCALE GENOMIC DNA]</scope>
    <source>
        <strain evidence="2 3">NIES-4017</strain>
    </source>
</reference>
<feature type="compositionally biased region" description="Polar residues" evidence="1">
    <location>
        <begin position="592"/>
        <end position="612"/>
    </location>
</feature>
<accession>A0AAD3DP03</accession>
<feature type="region of interest" description="Disordered" evidence="1">
    <location>
        <begin position="224"/>
        <end position="264"/>
    </location>
</feature>
<name>A0AAD3DP03_9CHLO</name>
<gene>
    <name evidence="2" type="ORF">Agub_g5472</name>
</gene>
<dbReference type="Proteomes" id="UP001054857">
    <property type="component" value="Unassembled WGS sequence"/>
</dbReference>
<evidence type="ECO:0000313" key="3">
    <source>
        <dbReference type="Proteomes" id="UP001054857"/>
    </source>
</evidence>
<protein>
    <submittedName>
        <fullName evidence="2">Uncharacterized protein</fullName>
    </submittedName>
</protein>
<sequence length="687" mass="71344">MPAAPPPPPAGPSFDSPEYDALQKTILGTVEARPEQIARDCLDDILHCFSLAVHEHRAHTRVVEDAVDSCLATALDVIEMQYPAREDNPVSAISLEHNSWEQEKPPDPCSFDSWLRSALPDMAPTSTSSWAMQQFLMKEPTIKRNTSTLSNGGSGSGTGGGSGTTPTPTSTGDPTTSAPPVGDGPASRSASFSAQDARMARSAAAAAAAATSGGGAGVTYAAGTSGGGAGPRREPPLNAASTRSLHPTSSRRHITKLDTRKQLTPEQELVEEQLRQELQQRKTQEEMSRRLEQKDAEERSKLASLRKELKGKDYTYDHKGEVVILNEFDPDRTPLEGLSGPGYKVAAPEDSARALSPKRRSTLQAAGGAAGGAVGGGAAGGRGAAAGAAADAPPAGAAAAPLTRSSATLSPTEMRKERDRRLASDFKKMQPKTQPSAMDTLMPAGGVTLRGAGGVTKSGPLRPAQQGITREAYAKQVAKKALQAQLAEAAAAAGGGGSGSPGTPTRGHSAMNDPPGSTRSTRSTLNGVGARSLTARSTGSGTAARVAALLAEGNNNNNNNSGSKMSVMIDPLAAYEDDRFDPFAGARPRARGQSSQPLVRTSTPDVNLSLTSAGDWGSAGLGRVYEAPQSLPHSKPTEKQLVETVGRGERLPRERAPLPTLAPPLSPSKAGLPKSSDRLQFHSVLAE</sequence>
<comment type="caution">
    <text evidence="2">The sequence shown here is derived from an EMBL/GenBank/DDBJ whole genome shotgun (WGS) entry which is preliminary data.</text>
</comment>
<feature type="compositionally biased region" description="Basic and acidic residues" evidence="1">
    <location>
        <begin position="413"/>
        <end position="428"/>
    </location>
</feature>
<evidence type="ECO:0000313" key="2">
    <source>
        <dbReference type="EMBL" id="GFR44267.1"/>
    </source>
</evidence>
<feature type="compositionally biased region" description="Low complexity" evidence="1">
    <location>
        <begin position="385"/>
        <end position="401"/>
    </location>
</feature>
<organism evidence="2 3">
    <name type="scientific">Astrephomene gubernaculifera</name>
    <dbReference type="NCBI Taxonomy" id="47775"/>
    <lineage>
        <taxon>Eukaryota</taxon>
        <taxon>Viridiplantae</taxon>
        <taxon>Chlorophyta</taxon>
        <taxon>core chlorophytes</taxon>
        <taxon>Chlorophyceae</taxon>
        <taxon>CS clade</taxon>
        <taxon>Chlamydomonadales</taxon>
        <taxon>Astrephomenaceae</taxon>
        <taxon>Astrephomene</taxon>
    </lineage>
</organism>
<keyword evidence="3" id="KW-1185">Reference proteome</keyword>
<feature type="region of interest" description="Disordered" evidence="1">
    <location>
        <begin position="330"/>
        <end position="442"/>
    </location>
</feature>
<feature type="compositionally biased region" description="Polar residues" evidence="1">
    <location>
        <begin position="239"/>
        <end position="248"/>
    </location>
</feature>